<dbReference type="Proteomes" id="UP000499080">
    <property type="component" value="Unassembled WGS sequence"/>
</dbReference>
<comment type="caution">
    <text evidence="1">The sequence shown here is derived from an EMBL/GenBank/DDBJ whole genome shotgun (WGS) entry which is preliminary data.</text>
</comment>
<evidence type="ECO:0000313" key="1">
    <source>
        <dbReference type="EMBL" id="GBM86633.1"/>
    </source>
</evidence>
<dbReference type="AlphaFoldDB" id="A0A4Y2J8P6"/>
<accession>A0A4Y2J8P6</accession>
<proteinExistence type="predicted"/>
<name>A0A4Y2J8P6_ARAVE</name>
<organism evidence="1 2">
    <name type="scientific">Araneus ventricosus</name>
    <name type="common">Orbweaver spider</name>
    <name type="synonym">Epeira ventricosa</name>
    <dbReference type="NCBI Taxonomy" id="182803"/>
    <lineage>
        <taxon>Eukaryota</taxon>
        <taxon>Metazoa</taxon>
        <taxon>Ecdysozoa</taxon>
        <taxon>Arthropoda</taxon>
        <taxon>Chelicerata</taxon>
        <taxon>Arachnida</taxon>
        <taxon>Araneae</taxon>
        <taxon>Araneomorphae</taxon>
        <taxon>Entelegynae</taxon>
        <taxon>Araneoidea</taxon>
        <taxon>Araneidae</taxon>
        <taxon>Araneus</taxon>
    </lineage>
</organism>
<dbReference type="EMBL" id="BGPR01003328">
    <property type="protein sequence ID" value="GBM86633.1"/>
    <property type="molecule type" value="Genomic_DNA"/>
</dbReference>
<keyword evidence="2" id="KW-1185">Reference proteome</keyword>
<reference evidence="1 2" key="1">
    <citation type="journal article" date="2019" name="Sci. Rep.">
        <title>Orb-weaving spider Araneus ventricosus genome elucidates the spidroin gene catalogue.</title>
        <authorList>
            <person name="Kono N."/>
            <person name="Nakamura H."/>
            <person name="Ohtoshi R."/>
            <person name="Moran D.A.P."/>
            <person name="Shinohara A."/>
            <person name="Yoshida Y."/>
            <person name="Fujiwara M."/>
            <person name="Mori M."/>
            <person name="Tomita M."/>
            <person name="Arakawa K."/>
        </authorList>
    </citation>
    <scope>NUCLEOTIDE SEQUENCE [LARGE SCALE GENOMIC DNA]</scope>
</reference>
<sequence length="137" mass="15285">MDFHSRTLGKCCLRALLTDSYSSNFLANSDRLTILPHSSRTLTSGVLTQHTSQIEILFCSKVAAILLCKSATYLTRQECKLETSLHKRISHHESNLSQACGVKLIANCSKNRVRTQPRTRTRVIAFPKSVVLTIQPA</sequence>
<evidence type="ECO:0000313" key="2">
    <source>
        <dbReference type="Proteomes" id="UP000499080"/>
    </source>
</evidence>
<protein>
    <submittedName>
        <fullName evidence="1">Uncharacterized protein</fullName>
    </submittedName>
</protein>
<gene>
    <name evidence="1" type="ORF">AVEN_71834_1</name>
</gene>